<gene>
    <name evidence="3" type="primary">coaE</name>
    <name evidence="5" type="ORF">C5L39_07230</name>
</gene>
<dbReference type="CDD" id="cd02022">
    <property type="entry name" value="DPCK"/>
    <property type="match status" value="1"/>
</dbReference>
<keyword evidence="3 5" id="KW-0418">Kinase</keyword>
<evidence type="ECO:0000256" key="4">
    <source>
        <dbReference type="NCBIfam" id="TIGR00152"/>
    </source>
</evidence>
<dbReference type="Proteomes" id="UP000266975">
    <property type="component" value="Unassembled WGS sequence"/>
</dbReference>
<dbReference type="GO" id="GO:0015937">
    <property type="term" value="P:coenzyme A biosynthetic process"/>
    <property type="evidence" value="ECO:0007669"/>
    <property type="project" value="UniProtKB-UniRule"/>
</dbReference>
<evidence type="ECO:0000256" key="3">
    <source>
        <dbReference type="HAMAP-Rule" id="MF_00376"/>
    </source>
</evidence>
<proteinExistence type="inferred from homology"/>
<comment type="function">
    <text evidence="3">Catalyzes the phosphorylation of the 3'-hydroxyl group of dephosphocoenzyme A to form coenzyme A.</text>
</comment>
<comment type="catalytic activity">
    <reaction evidence="3">
        <text>3'-dephospho-CoA + ATP = ADP + CoA + H(+)</text>
        <dbReference type="Rhea" id="RHEA:18245"/>
        <dbReference type="ChEBI" id="CHEBI:15378"/>
        <dbReference type="ChEBI" id="CHEBI:30616"/>
        <dbReference type="ChEBI" id="CHEBI:57287"/>
        <dbReference type="ChEBI" id="CHEBI:57328"/>
        <dbReference type="ChEBI" id="CHEBI:456216"/>
        <dbReference type="EC" id="2.7.1.24"/>
    </reaction>
</comment>
<comment type="subcellular location">
    <subcellularLocation>
        <location evidence="3">Cytoplasm</location>
    </subcellularLocation>
</comment>
<dbReference type="PROSITE" id="PS51219">
    <property type="entry name" value="DPCK"/>
    <property type="match status" value="1"/>
</dbReference>
<sequence>MFKIGLTGGIGSGKTTVADLLHSQGLKIVDADQIARDIVEPGAPALAELAQTFGADIIHPDGTLNRAELAARAFVDQEHTGLLNGITHPRIHEETQRQFAHAEATGEAAVVYDMPLLVDNGLHTGMDLVVVVDVDVDKRIRRLVEWRGLAESDARRRIDAQIDDQIRLAAADVVIDNNGALEALAPQVDALVARIRALS</sequence>
<comment type="similarity">
    <text evidence="3">Belongs to the CoaE family.</text>
</comment>
<feature type="binding site" evidence="3">
    <location>
        <begin position="11"/>
        <end position="16"/>
    </location>
    <ligand>
        <name>ATP</name>
        <dbReference type="ChEBI" id="CHEBI:30616"/>
    </ligand>
</feature>
<dbReference type="InterPro" id="IPR001977">
    <property type="entry name" value="Depp_CoAkinase"/>
</dbReference>
<dbReference type="SUPFAM" id="SSF52540">
    <property type="entry name" value="P-loop containing nucleoside triphosphate hydrolases"/>
    <property type="match status" value="1"/>
</dbReference>
<keyword evidence="3" id="KW-0173">Coenzyme A biosynthesis</keyword>
<comment type="pathway">
    <text evidence="3">Cofactor biosynthesis; coenzyme A biosynthesis; CoA from (R)-pantothenate: step 5/5.</text>
</comment>
<dbReference type="OrthoDB" id="9812943at2"/>
<name>A0A3M8K739_9CORY</name>
<dbReference type="PANTHER" id="PTHR10695">
    <property type="entry name" value="DEPHOSPHO-COA KINASE-RELATED"/>
    <property type="match status" value="1"/>
</dbReference>
<evidence type="ECO:0000256" key="1">
    <source>
        <dbReference type="ARBA" id="ARBA00022741"/>
    </source>
</evidence>
<accession>A0A3M8K739</accession>
<dbReference type="NCBIfam" id="NF002879">
    <property type="entry name" value="PRK03333.1"/>
    <property type="match status" value="1"/>
</dbReference>
<evidence type="ECO:0000256" key="2">
    <source>
        <dbReference type="ARBA" id="ARBA00022840"/>
    </source>
</evidence>
<dbReference type="RefSeq" id="WP_123048240.1">
    <property type="nucleotide sequence ID" value="NZ_PTJO01000005.1"/>
</dbReference>
<dbReference type="UniPathway" id="UPA00241">
    <property type="reaction ID" value="UER00356"/>
</dbReference>
<keyword evidence="2 3" id="KW-0067">ATP-binding</keyword>
<dbReference type="Gene3D" id="3.40.50.300">
    <property type="entry name" value="P-loop containing nucleotide triphosphate hydrolases"/>
    <property type="match status" value="1"/>
</dbReference>
<dbReference type="EC" id="2.7.1.24" evidence="3 4"/>
<dbReference type="GO" id="GO:0005524">
    <property type="term" value="F:ATP binding"/>
    <property type="evidence" value="ECO:0007669"/>
    <property type="project" value="UniProtKB-UniRule"/>
</dbReference>
<dbReference type="Pfam" id="PF01121">
    <property type="entry name" value="CoaE"/>
    <property type="match status" value="1"/>
</dbReference>
<comment type="caution">
    <text evidence="5">The sequence shown here is derived from an EMBL/GenBank/DDBJ whole genome shotgun (WGS) entry which is preliminary data.</text>
</comment>
<dbReference type="PANTHER" id="PTHR10695:SF46">
    <property type="entry name" value="BIFUNCTIONAL COENZYME A SYNTHASE-RELATED"/>
    <property type="match status" value="1"/>
</dbReference>
<protein>
    <recommendedName>
        <fullName evidence="3 4">Dephospho-CoA kinase</fullName>
        <ecNumber evidence="3 4">2.7.1.24</ecNumber>
    </recommendedName>
    <alternativeName>
        <fullName evidence="3">Dephosphocoenzyme A kinase</fullName>
    </alternativeName>
</protein>
<keyword evidence="3" id="KW-0963">Cytoplasm</keyword>
<dbReference type="EMBL" id="PTJO01000005">
    <property type="protein sequence ID" value="RNE48308.1"/>
    <property type="molecule type" value="Genomic_DNA"/>
</dbReference>
<dbReference type="HAMAP" id="MF_00376">
    <property type="entry name" value="Dephospho_CoA_kinase"/>
    <property type="match status" value="1"/>
</dbReference>
<evidence type="ECO:0000313" key="5">
    <source>
        <dbReference type="EMBL" id="RNE48308.1"/>
    </source>
</evidence>
<dbReference type="InterPro" id="IPR027417">
    <property type="entry name" value="P-loop_NTPase"/>
</dbReference>
<keyword evidence="6" id="KW-1185">Reference proteome</keyword>
<evidence type="ECO:0000313" key="6">
    <source>
        <dbReference type="Proteomes" id="UP000266975"/>
    </source>
</evidence>
<organism evidence="5 6">
    <name type="scientific">Corynebacterium alimapuense</name>
    <dbReference type="NCBI Taxonomy" id="1576874"/>
    <lineage>
        <taxon>Bacteria</taxon>
        <taxon>Bacillati</taxon>
        <taxon>Actinomycetota</taxon>
        <taxon>Actinomycetes</taxon>
        <taxon>Mycobacteriales</taxon>
        <taxon>Corynebacteriaceae</taxon>
        <taxon>Corynebacterium</taxon>
    </lineage>
</organism>
<dbReference type="AlphaFoldDB" id="A0A3M8K739"/>
<keyword evidence="1 3" id="KW-0547">Nucleotide-binding</keyword>
<dbReference type="NCBIfam" id="TIGR00152">
    <property type="entry name" value="dephospho-CoA kinase"/>
    <property type="match status" value="1"/>
</dbReference>
<dbReference type="GO" id="GO:0004140">
    <property type="term" value="F:dephospho-CoA kinase activity"/>
    <property type="evidence" value="ECO:0007669"/>
    <property type="project" value="UniProtKB-UniRule"/>
</dbReference>
<dbReference type="GO" id="GO:0005737">
    <property type="term" value="C:cytoplasm"/>
    <property type="evidence" value="ECO:0007669"/>
    <property type="project" value="UniProtKB-SubCell"/>
</dbReference>
<keyword evidence="3" id="KW-0808">Transferase</keyword>
<reference evidence="5 6" key="1">
    <citation type="submission" date="2018-02" db="EMBL/GenBank/DDBJ databases">
        <title>Corynebacterium alimpuense sp. nov., a marine obligate actinomycete isolated from sediments of Valparaiso bay, Chile.</title>
        <authorList>
            <person name="Claverias F."/>
            <person name="Gonzales-Siles L."/>
            <person name="Salva-Serra F."/>
            <person name="Inganaes E."/>
            <person name="Molin K."/>
            <person name="Cumsille A."/>
            <person name="Undabarrena A."/>
            <person name="Couve E."/>
            <person name="Moore E.R.B."/>
            <person name="Gomila M."/>
            <person name="Camara B."/>
        </authorList>
    </citation>
    <scope>NUCLEOTIDE SEQUENCE [LARGE SCALE GENOMIC DNA]</scope>
    <source>
        <strain evidence="5 6">CCUG 69366</strain>
    </source>
</reference>